<name>A0A554XAG1_9BURK</name>
<evidence type="ECO:0000256" key="4">
    <source>
        <dbReference type="ARBA" id="ARBA00023136"/>
    </source>
</evidence>
<dbReference type="Proteomes" id="UP000317763">
    <property type="component" value="Unassembled WGS sequence"/>
</dbReference>
<dbReference type="SUPFAM" id="SSF161111">
    <property type="entry name" value="Cation efflux protein transmembrane domain-like"/>
    <property type="match status" value="1"/>
</dbReference>
<dbReference type="RefSeq" id="WP_043700766.1">
    <property type="nucleotide sequence ID" value="NZ_CP083911.1"/>
</dbReference>
<evidence type="ECO:0000256" key="2">
    <source>
        <dbReference type="ARBA" id="ARBA00022692"/>
    </source>
</evidence>
<dbReference type="InterPro" id="IPR027469">
    <property type="entry name" value="Cation_efflux_TMD_sf"/>
</dbReference>
<feature type="transmembrane region" description="Helical" evidence="5">
    <location>
        <begin position="30"/>
        <end position="56"/>
    </location>
</feature>
<accession>A0A554XAG1</accession>
<feature type="transmembrane region" description="Helical" evidence="5">
    <location>
        <begin position="118"/>
        <end position="141"/>
    </location>
</feature>
<keyword evidence="3 5" id="KW-1133">Transmembrane helix</keyword>
<dbReference type="AlphaFoldDB" id="A0A554XAG1"/>
<gene>
    <name evidence="7" type="primary">czcD_2</name>
    <name evidence="7" type="ORF">Ttaiw_00929</name>
</gene>
<evidence type="ECO:0000313" key="7">
    <source>
        <dbReference type="EMBL" id="TSE32821.1"/>
    </source>
</evidence>
<dbReference type="Pfam" id="PF01545">
    <property type="entry name" value="Cation_efflux"/>
    <property type="match status" value="1"/>
</dbReference>
<organism evidence="7 8">
    <name type="scientific">Tepidimonas taiwanensis</name>
    <dbReference type="NCBI Taxonomy" id="307486"/>
    <lineage>
        <taxon>Bacteria</taxon>
        <taxon>Pseudomonadati</taxon>
        <taxon>Pseudomonadota</taxon>
        <taxon>Betaproteobacteria</taxon>
        <taxon>Burkholderiales</taxon>
        <taxon>Tepidimonas</taxon>
    </lineage>
</organism>
<proteinExistence type="predicted"/>
<dbReference type="EMBL" id="VJOM01000007">
    <property type="protein sequence ID" value="TSE32821.1"/>
    <property type="molecule type" value="Genomic_DNA"/>
</dbReference>
<keyword evidence="8" id="KW-1185">Reference proteome</keyword>
<dbReference type="STRING" id="307486.GCA_000807215_01372"/>
<comment type="caution">
    <text evidence="7">The sequence shown here is derived from an EMBL/GenBank/DDBJ whole genome shotgun (WGS) entry which is preliminary data.</text>
</comment>
<feature type="transmembrane region" description="Helical" evidence="5">
    <location>
        <begin position="68"/>
        <end position="86"/>
    </location>
</feature>
<feature type="transmembrane region" description="Helical" evidence="5">
    <location>
        <begin position="93"/>
        <end position="112"/>
    </location>
</feature>
<evidence type="ECO:0000256" key="1">
    <source>
        <dbReference type="ARBA" id="ARBA00004141"/>
    </source>
</evidence>
<dbReference type="Gene3D" id="1.20.1510.10">
    <property type="entry name" value="Cation efflux protein transmembrane domain"/>
    <property type="match status" value="1"/>
</dbReference>
<dbReference type="GO" id="GO:0008324">
    <property type="term" value="F:monoatomic cation transmembrane transporter activity"/>
    <property type="evidence" value="ECO:0007669"/>
    <property type="project" value="InterPro"/>
</dbReference>
<feature type="domain" description="Cation efflux protein transmembrane" evidence="6">
    <location>
        <begin position="32"/>
        <end position="209"/>
    </location>
</feature>
<comment type="subcellular location">
    <subcellularLocation>
        <location evidence="1">Membrane</location>
        <topology evidence="1">Multi-pass membrane protein</topology>
    </subcellularLocation>
</comment>
<evidence type="ECO:0000256" key="5">
    <source>
        <dbReference type="SAM" id="Phobius"/>
    </source>
</evidence>
<dbReference type="GO" id="GO:0016020">
    <property type="term" value="C:membrane"/>
    <property type="evidence" value="ECO:0007669"/>
    <property type="project" value="UniProtKB-SubCell"/>
</dbReference>
<sequence>MSIHLGHTHAHDHACPSLLSAAQAQRYGRVLWWALALNAAMFVLEAAAGIAAGSQALLADAIDFAGDAFNYAVSLAVLGATAVWRARAALFKAASMLLFGVYVLVRTAWAAYSGTLPHAATMGVVGMLALATNLAVAWMLYRYREGDANMRSVWLCSRNDAIGNVAVMLAAAGVFGTRHGWPDWIVAGGMALLALQAGWAVWRQARRELRAHAAAAPCTGH</sequence>
<keyword evidence="2 5" id="KW-0812">Transmembrane</keyword>
<protein>
    <submittedName>
        <fullName evidence="7">Cadmium, cobalt and zinc/H(+)-K(+) antiporter</fullName>
    </submittedName>
</protein>
<feature type="transmembrane region" description="Helical" evidence="5">
    <location>
        <begin position="184"/>
        <end position="202"/>
    </location>
</feature>
<reference evidence="7 8" key="1">
    <citation type="submission" date="2019-07" db="EMBL/GenBank/DDBJ databases">
        <title>Tepidimonas taiwanensis I1-1 draft genome.</title>
        <authorList>
            <person name="Da Costa M.S."/>
            <person name="Froufe H.J.C."/>
            <person name="Egas C."/>
            <person name="Albuquerque L."/>
        </authorList>
    </citation>
    <scope>NUCLEOTIDE SEQUENCE [LARGE SCALE GENOMIC DNA]</scope>
    <source>
        <strain evidence="7 8">I1-1</strain>
    </source>
</reference>
<dbReference type="OrthoDB" id="9799649at2"/>
<evidence type="ECO:0000313" key="8">
    <source>
        <dbReference type="Proteomes" id="UP000317763"/>
    </source>
</evidence>
<evidence type="ECO:0000259" key="6">
    <source>
        <dbReference type="Pfam" id="PF01545"/>
    </source>
</evidence>
<feature type="transmembrane region" description="Helical" evidence="5">
    <location>
        <begin position="161"/>
        <end position="178"/>
    </location>
</feature>
<keyword evidence="4 5" id="KW-0472">Membrane</keyword>
<dbReference type="InterPro" id="IPR058533">
    <property type="entry name" value="Cation_efflux_TM"/>
</dbReference>
<evidence type="ECO:0000256" key="3">
    <source>
        <dbReference type="ARBA" id="ARBA00022989"/>
    </source>
</evidence>